<dbReference type="Proteomes" id="UP000320672">
    <property type="component" value="Chromosome"/>
</dbReference>
<feature type="transmembrane region" description="Helical" evidence="1">
    <location>
        <begin position="139"/>
        <end position="163"/>
    </location>
</feature>
<keyword evidence="1" id="KW-0472">Membrane</keyword>
<accession>A0A517MEE0</accession>
<dbReference type="InterPro" id="IPR042094">
    <property type="entry name" value="T2SS_GspF_sf"/>
</dbReference>
<proteinExistence type="predicted"/>
<sequence length="329" mass="35878">MSHSLPTLLQLAEAGEPIPAALRAAAGETRGRRKRADLLELAAKIERGESPSTDRTSERERFFASVASGPAQAIGSLSDYLSVSEGLNRQRTQIRRLLLGTALIMTVALGATMALLVYTNHQIQSMLDEFQLETPMGHYVLWWLCFVLSVGLTWLAWVVYFLCAMRRLPLIGPIATWLLGRIPMVGKTYSTIESSEWSDGISRSLAAGRSYSDSFRETAAVATNPLTAAGLRAIADRLDQGMAIDEVLERQNMSNGLMAAMVSSRTATAPAEGWRLAADNFIRSADRQTRRLRTAFPPVVFTVAAAMAWSGYTIAISRIQVLIGMLGGL</sequence>
<keyword evidence="1" id="KW-0812">Transmembrane</keyword>
<dbReference type="KEGG" id="rml:FF011L_20140"/>
<reference evidence="2 3" key="1">
    <citation type="submission" date="2019-02" db="EMBL/GenBank/DDBJ databases">
        <title>Deep-cultivation of Planctomycetes and their phenomic and genomic characterization uncovers novel biology.</title>
        <authorList>
            <person name="Wiegand S."/>
            <person name="Jogler M."/>
            <person name="Boedeker C."/>
            <person name="Pinto D."/>
            <person name="Vollmers J."/>
            <person name="Rivas-Marin E."/>
            <person name="Kohn T."/>
            <person name="Peeters S.H."/>
            <person name="Heuer A."/>
            <person name="Rast P."/>
            <person name="Oberbeckmann S."/>
            <person name="Bunk B."/>
            <person name="Jeske O."/>
            <person name="Meyerdierks A."/>
            <person name="Storesund J.E."/>
            <person name="Kallscheuer N."/>
            <person name="Luecker S."/>
            <person name="Lage O.M."/>
            <person name="Pohl T."/>
            <person name="Merkel B.J."/>
            <person name="Hornburger P."/>
            <person name="Mueller R.-W."/>
            <person name="Bruemmer F."/>
            <person name="Labrenz M."/>
            <person name="Spormann A.M."/>
            <person name="Op den Camp H."/>
            <person name="Overmann J."/>
            <person name="Amann R."/>
            <person name="Jetten M.S.M."/>
            <person name="Mascher T."/>
            <person name="Medema M.H."/>
            <person name="Devos D.P."/>
            <person name="Kaster A.-K."/>
            <person name="Ovreas L."/>
            <person name="Rohde M."/>
            <person name="Galperin M.Y."/>
            <person name="Jogler C."/>
        </authorList>
    </citation>
    <scope>NUCLEOTIDE SEQUENCE [LARGE SCALE GENOMIC DNA]</scope>
    <source>
        <strain evidence="2 3">FF011L</strain>
    </source>
</reference>
<dbReference type="RefSeq" id="WP_145351450.1">
    <property type="nucleotide sequence ID" value="NZ_CP036262.1"/>
</dbReference>
<protein>
    <submittedName>
        <fullName evidence="2">Bacterial type II secretion system protein F domain protein</fullName>
    </submittedName>
</protein>
<name>A0A517MEE0_9BACT</name>
<evidence type="ECO:0000313" key="3">
    <source>
        <dbReference type="Proteomes" id="UP000320672"/>
    </source>
</evidence>
<feature type="transmembrane region" description="Helical" evidence="1">
    <location>
        <begin position="299"/>
        <end position="323"/>
    </location>
</feature>
<organism evidence="2 3">
    <name type="scientific">Roseimaritima multifibrata</name>
    <dbReference type="NCBI Taxonomy" id="1930274"/>
    <lineage>
        <taxon>Bacteria</taxon>
        <taxon>Pseudomonadati</taxon>
        <taxon>Planctomycetota</taxon>
        <taxon>Planctomycetia</taxon>
        <taxon>Pirellulales</taxon>
        <taxon>Pirellulaceae</taxon>
        <taxon>Roseimaritima</taxon>
    </lineage>
</organism>
<dbReference type="InterPro" id="IPR003004">
    <property type="entry name" value="GspF/PilC"/>
</dbReference>
<dbReference type="Gene3D" id="1.20.81.30">
    <property type="entry name" value="Type II secretion system (T2SS), domain F"/>
    <property type="match status" value="1"/>
</dbReference>
<dbReference type="PANTHER" id="PTHR30012:SF0">
    <property type="entry name" value="TYPE II SECRETION SYSTEM PROTEIN F-RELATED"/>
    <property type="match status" value="1"/>
</dbReference>
<keyword evidence="1" id="KW-1133">Transmembrane helix</keyword>
<dbReference type="EMBL" id="CP036262">
    <property type="protein sequence ID" value="QDS93252.1"/>
    <property type="molecule type" value="Genomic_DNA"/>
</dbReference>
<evidence type="ECO:0000256" key="1">
    <source>
        <dbReference type="SAM" id="Phobius"/>
    </source>
</evidence>
<evidence type="ECO:0000313" key="2">
    <source>
        <dbReference type="EMBL" id="QDS93252.1"/>
    </source>
</evidence>
<gene>
    <name evidence="2" type="ORF">FF011L_20140</name>
</gene>
<dbReference type="PANTHER" id="PTHR30012">
    <property type="entry name" value="GENERAL SECRETION PATHWAY PROTEIN"/>
    <property type="match status" value="1"/>
</dbReference>
<dbReference type="AlphaFoldDB" id="A0A517MEE0"/>
<feature type="transmembrane region" description="Helical" evidence="1">
    <location>
        <begin position="97"/>
        <end position="119"/>
    </location>
</feature>
<dbReference type="GO" id="GO:0005886">
    <property type="term" value="C:plasma membrane"/>
    <property type="evidence" value="ECO:0007669"/>
    <property type="project" value="UniProtKB-SubCell"/>
</dbReference>
<keyword evidence="3" id="KW-1185">Reference proteome</keyword>